<dbReference type="PROSITE" id="PS50015">
    <property type="entry name" value="SAP_B"/>
    <property type="match status" value="1"/>
</dbReference>
<accession>A0A914WHV1</accession>
<evidence type="ECO:0000313" key="4">
    <source>
        <dbReference type="Proteomes" id="UP000887566"/>
    </source>
</evidence>
<feature type="signal peptide" evidence="2">
    <location>
        <begin position="1"/>
        <end position="18"/>
    </location>
</feature>
<feature type="domain" description="Saposin B-type" evidence="3">
    <location>
        <begin position="25"/>
        <end position="113"/>
    </location>
</feature>
<dbReference type="Pfam" id="PF05184">
    <property type="entry name" value="SapB_1"/>
    <property type="match status" value="1"/>
</dbReference>
<dbReference type="Proteomes" id="UP000887566">
    <property type="component" value="Unplaced"/>
</dbReference>
<dbReference type="SMART" id="SM00741">
    <property type="entry name" value="SapB"/>
    <property type="match status" value="1"/>
</dbReference>
<feature type="chain" id="PRO_5037966811" evidence="2">
    <location>
        <begin position="19"/>
        <end position="115"/>
    </location>
</feature>
<dbReference type="InterPro" id="IPR008139">
    <property type="entry name" value="SaposinB_dom"/>
</dbReference>
<organism evidence="4 5">
    <name type="scientific">Plectus sambesii</name>
    <dbReference type="NCBI Taxonomy" id="2011161"/>
    <lineage>
        <taxon>Eukaryota</taxon>
        <taxon>Metazoa</taxon>
        <taxon>Ecdysozoa</taxon>
        <taxon>Nematoda</taxon>
        <taxon>Chromadorea</taxon>
        <taxon>Plectida</taxon>
        <taxon>Plectina</taxon>
        <taxon>Plectoidea</taxon>
        <taxon>Plectidae</taxon>
        <taxon>Plectus</taxon>
    </lineage>
</organism>
<dbReference type="InterPro" id="IPR011001">
    <property type="entry name" value="Saposin-like"/>
</dbReference>
<evidence type="ECO:0000259" key="3">
    <source>
        <dbReference type="PROSITE" id="PS50015"/>
    </source>
</evidence>
<evidence type="ECO:0000256" key="2">
    <source>
        <dbReference type="SAM" id="SignalP"/>
    </source>
</evidence>
<dbReference type="AlphaFoldDB" id="A0A914WHV1"/>
<sequence>MKVLFVAVIAVIALAAQAVSKDGQPRLFCDYCTTFVGEAIDACKGAKTEDEVKQLLIKYCDELGGDSSITETICNLLVGEGVQYIWGVIQSGGTTKHEATEVCSCFDLCDGRCPI</sequence>
<dbReference type="SUPFAM" id="SSF47862">
    <property type="entry name" value="Saposin"/>
    <property type="match status" value="1"/>
</dbReference>
<keyword evidence="1" id="KW-1015">Disulfide bond</keyword>
<reference evidence="5" key="1">
    <citation type="submission" date="2022-11" db="UniProtKB">
        <authorList>
            <consortium name="WormBaseParasite"/>
        </authorList>
    </citation>
    <scope>IDENTIFICATION</scope>
</reference>
<proteinExistence type="predicted"/>
<evidence type="ECO:0000313" key="5">
    <source>
        <dbReference type="WBParaSite" id="PSAMB.scaffold4204size15315.g23695.t1"/>
    </source>
</evidence>
<keyword evidence="2" id="KW-0732">Signal</keyword>
<protein>
    <submittedName>
        <fullName evidence="5">Saposin B-type domain-containing protein</fullName>
    </submittedName>
</protein>
<name>A0A914WHV1_9BILA</name>
<dbReference type="Gene3D" id="1.10.225.10">
    <property type="entry name" value="Saposin-like"/>
    <property type="match status" value="1"/>
</dbReference>
<dbReference type="GO" id="GO:0006629">
    <property type="term" value="P:lipid metabolic process"/>
    <property type="evidence" value="ECO:0007669"/>
    <property type="project" value="InterPro"/>
</dbReference>
<evidence type="ECO:0000256" key="1">
    <source>
        <dbReference type="ARBA" id="ARBA00023157"/>
    </source>
</evidence>
<dbReference type="InterPro" id="IPR007856">
    <property type="entry name" value="SapB_1"/>
</dbReference>
<keyword evidence="4" id="KW-1185">Reference proteome</keyword>
<dbReference type="WBParaSite" id="PSAMB.scaffold4204size15315.g23695.t1">
    <property type="protein sequence ID" value="PSAMB.scaffold4204size15315.g23695.t1"/>
    <property type="gene ID" value="PSAMB.scaffold4204size15315.g23695"/>
</dbReference>